<feature type="region of interest" description="Disordered" evidence="1">
    <location>
        <begin position="530"/>
        <end position="551"/>
    </location>
</feature>
<proteinExistence type="predicted"/>
<feature type="region of interest" description="Disordered" evidence="1">
    <location>
        <begin position="489"/>
        <end position="508"/>
    </location>
</feature>
<keyword evidence="3" id="KW-1185">Reference proteome</keyword>
<dbReference type="RefSeq" id="XP_011133263.1">
    <property type="nucleotide sequence ID" value="XM_011134961.1"/>
</dbReference>
<dbReference type="GeneID" id="22915806"/>
<dbReference type="EMBL" id="AFNH02001268">
    <property type="protein sequence ID" value="EZG43513.1"/>
    <property type="molecule type" value="Genomic_DNA"/>
</dbReference>
<reference evidence="2" key="1">
    <citation type="submission" date="2013-12" db="EMBL/GenBank/DDBJ databases">
        <authorList>
            <person name="Omoto C.K."/>
            <person name="Sibley D."/>
            <person name="Venepally P."/>
            <person name="Hadjithomas M."/>
            <person name="Karamycheva S."/>
            <person name="Brunk B."/>
            <person name="Roos D."/>
            <person name="Caler E."/>
            <person name="Lorenzi H."/>
        </authorList>
    </citation>
    <scope>NUCLEOTIDE SEQUENCE</scope>
</reference>
<evidence type="ECO:0000313" key="2">
    <source>
        <dbReference type="EMBL" id="EZG43513.1"/>
    </source>
</evidence>
<sequence length="613" mass="67209">MSGKGRVLLDGGQVLLSVEQTLIELVTRLVELDAFELRDVPTRALGSLKGLELCLPSNVSYKLPLKSRMSLFNVMGNSVRKSLVRECYPRSLKMLTDRLAEVESLGSSLGSSNREDVLEVPILQGPGAGSTSYVYYLFSCCFKGLITQGGLFPSRVENGAWMVRKKYVAFVPRTENYRPQVIASKQDFSNVATVKNLVHIFDMSETPNMSVDESQAMHCAGRIYCGSVDQIREYLGPQQRLGLKGSAFQGSAFQGSAFQGSAFQGSAFQGSAFQGSMFENDGARIDTDAYSPAPDGASPNVMYGFALPGSWSRNDRAICCLILPVWGTEELKICSFWCHAKWARKQADALVTIAGTFGLELKRWLASKENIVSSLEMSRKACDDMKAITATIPTPEALVLAHRDIFFSYVPAPLPKGALLQRHGLGIRTPTDDSGRPVWTDACEKRWVWKSKQAEEIGTAWILQHSSGSNKESEIKNVEELLYSLLVEADKPPPSPEEPGSTNEYSPLLLNQGMEPDAVEPDAVKPDAVEPDAAQHDAAQHDAVQHDAVQHDAVQHDAAVNPVEQDGAGEQARVVEQDDVLEQDGAEQTDRLMQTDRLTLTGLFRFPVVTSKL</sequence>
<comment type="caution">
    <text evidence="2">The sequence shown here is derived from an EMBL/GenBank/DDBJ whole genome shotgun (WGS) entry which is preliminary data.</text>
</comment>
<dbReference type="Proteomes" id="UP000019763">
    <property type="component" value="Unassembled WGS sequence"/>
</dbReference>
<organism evidence="2 3">
    <name type="scientific">Gregarina niphandrodes</name>
    <name type="common">Septate eugregarine</name>
    <dbReference type="NCBI Taxonomy" id="110365"/>
    <lineage>
        <taxon>Eukaryota</taxon>
        <taxon>Sar</taxon>
        <taxon>Alveolata</taxon>
        <taxon>Apicomplexa</taxon>
        <taxon>Conoidasida</taxon>
        <taxon>Gregarinasina</taxon>
        <taxon>Eugregarinorida</taxon>
        <taxon>Gregarinidae</taxon>
        <taxon>Gregarina</taxon>
    </lineage>
</organism>
<gene>
    <name evidence="2" type="ORF">GNI_169370</name>
</gene>
<dbReference type="VEuPathDB" id="CryptoDB:GNI_169370"/>
<evidence type="ECO:0000313" key="3">
    <source>
        <dbReference type="Proteomes" id="UP000019763"/>
    </source>
</evidence>
<protein>
    <submittedName>
        <fullName evidence="2">Uncharacterized protein</fullName>
    </submittedName>
</protein>
<evidence type="ECO:0000256" key="1">
    <source>
        <dbReference type="SAM" id="MobiDB-lite"/>
    </source>
</evidence>
<accession>A0A023AYK4</accession>
<name>A0A023AYK4_GRENI</name>
<dbReference type="AlphaFoldDB" id="A0A023AYK4"/>